<feature type="compositionally biased region" description="Polar residues" evidence="1">
    <location>
        <begin position="51"/>
        <end position="60"/>
    </location>
</feature>
<feature type="transmembrane region" description="Helical" evidence="2">
    <location>
        <begin position="334"/>
        <end position="356"/>
    </location>
</feature>
<feature type="transmembrane region" description="Helical" evidence="2">
    <location>
        <begin position="553"/>
        <end position="574"/>
    </location>
</feature>
<organism evidence="3 4">
    <name type="scientific">Cercospora beticola</name>
    <name type="common">Sugarbeet leaf spot fungus</name>
    <dbReference type="NCBI Taxonomy" id="122368"/>
    <lineage>
        <taxon>Eukaryota</taxon>
        <taxon>Fungi</taxon>
        <taxon>Dikarya</taxon>
        <taxon>Ascomycota</taxon>
        <taxon>Pezizomycotina</taxon>
        <taxon>Dothideomycetes</taxon>
        <taxon>Dothideomycetidae</taxon>
        <taxon>Mycosphaerellales</taxon>
        <taxon>Mycosphaerellaceae</taxon>
        <taxon>Cercospora</taxon>
    </lineage>
</organism>
<evidence type="ECO:0000313" key="4">
    <source>
        <dbReference type="Proteomes" id="UP001302367"/>
    </source>
</evidence>
<feature type="transmembrane region" description="Helical" evidence="2">
    <location>
        <begin position="626"/>
        <end position="644"/>
    </location>
</feature>
<accession>A0ABZ0N7Z2</accession>
<keyword evidence="2" id="KW-0472">Membrane</keyword>
<dbReference type="Proteomes" id="UP001302367">
    <property type="component" value="Chromosome 1"/>
</dbReference>
<feature type="compositionally biased region" description="Basic and acidic residues" evidence="1">
    <location>
        <begin position="672"/>
        <end position="694"/>
    </location>
</feature>
<dbReference type="Pfam" id="PF06772">
    <property type="entry name" value="LtrA"/>
    <property type="match status" value="1"/>
</dbReference>
<proteinExistence type="predicted"/>
<dbReference type="PANTHER" id="PTHR42101:SF1">
    <property type="entry name" value="LOW TEMPERATURE REQUIREMENT A"/>
    <property type="match status" value="1"/>
</dbReference>
<feature type="transmembrane region" description="Helical" evidence="2">
    <location>
        <begin position="265"/>
        <end position="287"/>
    </location>
</feature>
<dbReference type="RefSeq" id="XP_065458068.1">
    <property type="nucleotide sequence ID" value="XM_065601996.1"/>
</dbReference>
<dbReference type="PANTHER" id="PTHR42101">
    <property type="entry name" value="CHROMOSOME 16, WHOLE GENOME SHOTGUN SEQUENCE"/>
    <property type="match status" value="1"/>
</dbReference>
<protein>
    <recommendedName>
        <fullName evidence="5">Low temperature requirement protein A</fullName>
    </recommendedName>
</protein>
<reference evidence="3 4" key="1">
    <citation type="submission" date="2023-09" db="EMBL/GenBank/DDBJ databases">
        <title>Complete-Gapless Cercospora beticola genome.</title>
        <authorList>
            <person name="Wyatt N.A."/>
            <person name="Spanner R.E."/>
            <person name="Bolton M.D."/>
        </authorList>
    </citation>
    <scope>NUCLEOTIDE SEQUENCE [LARGE SCALE GENOMIC DNA]</scope>
    <source>
        <strain evidence="3">Cb09-40</strain>
    </source>
</reference>
<feature type="region of interest" description="Disordered" evidence="1">
    <location>
        <begin position="658"/>
        <end position="700"/>
    </location>
</feature>
<feature type="transmembrane region" description="Helical" evidence="2">
    <location>
        <begin position="195"/>
        <end position="216"/>
    </location>
</feature>
<sequence length="700" mass="78455">MGQVDVLPTYQFRINALSVRGCSYRFANSTSQLPLYQITTSDTSYGRKASRSPSPASTMRSDIKAQSPHYDKREDESPSGDKTASLVRQQREVSNLELFYDLFFTANLTVFTAVHEVRDSETLKQYVGFFCILWFTWYQVSLYDVRFASDSLFERIAKAVQFLVMIGFAVVGPKYNVGGAKEQAEDDAEGTTSEGYFKSLSIYLMISRMMLVFQYIQYIWLNRRNKQAYLPISLITATYFVAAMAYFGLIWTFRSVEEEHHTYRAWYAIAIIETVIATTISSVWRNISFKGTHLVQRMSLLTLIILGEGVIALATKSQRIVQSEGALEFTASTVANIFCAVLILYFIYMLYFDALVEDEHIGTIIQQVWSILHFPLHVALVLSVEGLAQCITWRAAVVRGNIFTNQYMQWQSMVNEGAYSEVGLQVNETAHYLIYRGLLTSRDLSETLEMLSYDLNNAANASAIISNGNEHPSLAKDALYWIYFTLYKTIYNIAGFDSPVQRTSLESALSPSPANETNPSGVDSEKVDFGSLSTFTDVLQSTQTTAGVFNLTYVYFFTSIGLVIILCMLVTYLSNHRLLLQKRLSGELESRKWEFLKLGFGALIGVGLCCTSFANLGNPRGGGFVFSPWVVPTVMLGLLVVVVVRGWKTGKGERWGFGRMGSVSGQGGRGPDGQREREGDEVELVERRDGDGRGRASGRV</sequence>
<evidence type="ECO:0008006" key="5">
    <source>
        <dbReference type="Google" id="ProtNLM"/>
    </source>
</evidence>
<feature type="transmembrane region" description="Helical" evidence="2">
    <location>
        <begin position="595"/>
        <end position="614"/>
    </location>
</feature>
<evidence type="ECO:0000256" key="2">
    <source>
        <dbReference type="SAM" id="Phobius"/>
    </source>
</evidence>
<feature type="transmembrane region" description="Helical" evidence="2">
    <location>
        <begin position="294"/>
        <end position="314"/>
    </location>
</feature>
<evidence type="ECO:0000256" key="1">
    <source>
        <dbReference type="SAM" id="MobiDB-lite"/>
    </source>
</evidence>
<dbReference type="GeneID" id="35424050"/>
<keyword evidence="2" id="KW-1133">Transmembrane helix</keyword>
<feature type="transmembrane region" description="Helical" evidence="2">
    <location>
        <begin position="126"/>
        <end position="144"/>
    </location>
</feature>
<feature type="region of interest" description="Disordered" evidence="1">
    <location>
        <begin position="44"/>
        <end position="86"/>
    </location>
</feature>
<name>A0ABZ0N7Z2_CERBT</name>
<gene>
    <name evidence="3" type="ORF">RHO25_000248</name>
</gene>
<dbReference type="InterPro" id="IPR010640">
    <property type="entry name" value="Low_temperature_requirement_A"/>
</dbReference>
<keyword evidence="4" id="KW-1185">Reference proteome</keyword>
<dbReference type="EMBL" id="CP134184">
    <property type="protein sequence ID" value="WPA95645.1"/>
    <property type="molecule type" value="Genomic_DNA"/>
</dbReference>
<evidence type="ECO:0000313" key="3">
    <source>
        <dbReference type="EMBL" id="WPA95645.1"/>
    </source>
</evidence>
<feature type="transmembrane region" description="Helical" evidence="2">
    <location>
        <begin position="228"/>
        <end position="253"/>
    </location>
</feature>
<keyword evidence="2" id="KW-0812">Transmembrane</keyword>